<dbReference type="PANTHER" id="PTHR43540:SF14">
    <property type="entry name" value="ISOCHORISMATASE"/>
    <property type="match status" value="1"/>
</dbReference>
<dbReference type="EMBL" id="VSSQ01000025">
    <property type="protein sequence ID" value="MPL64670.1"/>
    <property type="molecule type" value="Genomic_DNA"/>
</dbReference>
<dbReference type="GO" id="GO:0016787">
    <property type="term" value="F:hydrolase activity"/>
    <property type="evidence" value="ECO:0007669"/>
    <property type="project" value="UniProtKB-KW"/>
</dbReference>
<dbReference type="SUPFAM" id="SSF52499">
    <property type="entry name" value="Isochorismatase-like hydrolases"/>
    <property type="match status" value="1"/>
</dbReference>
<gene>
    <name evidence="3" type="primary">sttH_2</name>
    <name evidence="3" type="ORF">SDC9_10327</name>
</gene>
<name>A0A644TCR6_9ZZZZ</name>
<evidence type="ECO:0000313" key="3">
    <source>
        <dbReference type="EMBL" id="MPL64670.1"/>
    </source>
</evidence>
<dbReference type="AlphaFoldDB" id="A0A644TCR6"/>
<protein>
    <submittedName>
        <fullName evidence="3">Streptothricin hydrolase</fullName>
        <ecNumber evidence="3">3.5.2.19</ecNumber>
    </submittedName>
</protein>
<sequence>MGEGGFMKALLVVDIQNGLVERTLFEKERFLATVEAAIREVRSRGHLIVGIQHTSSQLIENTIPWMLYDGLDIRKTDPCLKKNHGNAFQETNLKEVLLRHGINEIMVCGLVSHGCVRATCLGGREEGFSTSLLKDGHSCWNSDAAEKMDRMERALEAKGIPVRTVDEVF</sequence>
<dbReference type="InterPro" id="IPR050272">
    <property type="entry name" value="Isochorismatase-like_hydrls"/>
</dbReference>
<dbReference type="PANTHER" id="PTHR43540">
    <property type="entry name" value="PEROXYUREIDOACRYLATE/UREIDOACRYLATE AMIDOHYDROLASE-RELATED"/>
    <property type="match status" value="1"/>
</dbReference>
<dbReference type="EC" id="3.5.2.19" evidence="3"/>
<evidence type="ECO:0000256" key="1">
    <source>
        <dbReference type="ARBA" id="ARBA00022801"/>
    </source>
</evidence>
<evidence type="ECO:0000259" key="2">
    <source>
        <dbReference type="Pfam" id="PF00857"/>
    </source>
</evidence>
<dbReference type="Pfam" id="PF00857">
    <property type="entry name" value="Isochorismatase"/>
    <property type="match status" value="1"/>
</dbReference>
<dbReference type="Gene3D" id="3.40.50.850">
    <property type="entry name" value="Isochorismatase-like"/>
    <property type="match status" value="1"/>
</dbReference>
<feature type="domain" description="Isochorismatase-like" evidence="2">
    <location>
        <begin position="9"/>
        <end position="162"/>
    </location>
</feature>
<reference evidence="3" key="1">
    <citation type="submission" date="2019-08" db="EMBL/GenBank/DDBJ databases">
        <authorList>
            <person name="Kucharzyk K."/>
            <person name="Murdoch R.W."/>
            <person name="Higgins S."/>
            <person name="Loffler F."/>
        </authorList>
    </citation>
    <scope>NUCLEOTIDE SEQUENCE</scope>
</reference>
<organism evidence="3">
    <name type="scientific">bioreactor metagenome</name>
    <dbReference type="NCBI Taxonomy" id="1076179"/>
    <lineage>
        <taxon>unclassified sequences</taxon>
        <taxon>metagenomes</taxon>
        <taxon>ecological metagenomes</taxon>
    </lineage>
</organism>
<keyword evidence="1 3" id="KW-0378">Hydrolase</keyword>
<dbReference type="InterPro" id="IPR036380">
    <property type="entry name" value="Isochorismatase-like_sf"/>
</dbReference>
<comment type="caution">
    <text evidence="3">The sequence shown here is derived from an EMBL/GenBank/DDBJ whole genome shotgun (WGS) entry which is preliminary data.</text>
</comment>
<dbReference type="InterPro" id="IPR000868">
    <property type="entry name" value="Isochorismatase-like_dom"/>
</dbReference>
<accession>A0A644TCR6</accession>
<proteinExistence type="predicted"/>